<feature type="site" description="Contributes to redox potential value" evidence="9">
    <location>
        <position position="31"/>
    </location>
</feature>
<evidence type="ECO:0000256" key="8">
    <source>
        <dbReference type="PIRNR" id="PIRNR000077"/>
    </source>
</evidence>
<organism evidence="12 13">
    <name type="scientific">Cohnella candidum</name>
    <dbReference type="NCBI Taxonomy" id="2674991"/>
    <lineage>
        <taxon>Bacteria</taxon>
        <taxon>Bacillati</taxon>
        <taxon>Bacillota</taxon>
        <taxon>Bacilli</taxon>
        <taxon>Bacillales</taxon>
        <taxon>Paenibacillaceae</taxon>
        <taxon>Cohnella</taxon>
    </lineage>
</organism>
<dbReference type="PANTHER" id="PTHR45663:SF11">
    <property type="entry name" value="GEO12009P1"/>
    <property type="match status" value="1"/>
</dbReference>
<dbReference type="SUPFAM" id="SSF52833">
    <property type="entry name" value="Thioredoxin-like"/>
    <property type="match status" value="1"/>
</dbReference>
<evidence type="ECO:0000256" key="7">
    <source>
        <dbReference type="NCBIfam" id="TIGR01068"/>
    </source>
</evidence>
<dbReference type="Pfam" id="PF00085">
    <property type="entry name" value="Thioredoxin"/>
    <property type="match status" value="1"/>
</dbReference>
<evidence type="ECO:0000256" key="5">
    <source>
        <dbReference type="ARBA" id="ARBA00023157"/>
    </source>
</evidence>
<dbReference type="Gene3D" id="3.40.30.10">
    <property type="entry name" value="Glutaredoxin"/>
    <property type="match status" value="1"/>
</dbReference>
<dbReference type="InterPro" id="IPR036249">
    <property type="entry name" value="Thioredoxin-like_sf"/>
</dbReference>
<dbReference type="RefSeq" id="WP_123041497.1">
    <property type="nucleotide sequence ID" value="NZ_CP033433.1"/>
</dbReference>
<dbReference type="PRINTS" id="PR00421">
    <property type="entry name" value="THIOREDOXIN"/>
</dbReference>
<feature type="site" description="Contributes to redox potential value" evidence="9">
    <location>
        <position position="32"/>
    </location>
</feature>
<evidence type="ECO:0000313" key="13">
    <source>
        <dbReference type="Proteomes" id="UP000269097"/>
    </source>
</evidence>
<feature type="site" description="Deprotonates C-terminal active site Cys" evidence="9">
    <location>
        <position position="24"/>
    </location>
</feature>
<evidence type="ECO:0000256" key="2">
    <source>
        <dbReference type="ARBA" id="ARBA00020570"/>
    </source>
</evidence>
<feature type="disulfide bond" description="Redox-active" evidence="10">
    <location>
        <begin position="30"/>
        <end position="33"/>
    </location>
</feature>
<evidence type="ECO:0000256" key="6">
    <source>
        <dbReference type="ARBA" id="ARBA00023284"/>
    </source>
</evidence>
<dbReference type="Proteomes" id="UP000269097">
    <property type="component" value="Chromosome"/>
</dbReference>
<feature type="active site" description="Nucleophile" evidence="9">
    <location>
        <position position="30"/>
    </location>
</feature>
<evidence type="ECO:0000256" key="4">
    <source>
        <dbReference type="ARBA" id="ARBA00022982"/>
    </source>
</evidence>
<sequence>MSVQEVNDSTFDSSIAKQGLTLVDFGAVWCPPCKALLPIMDTLSTERGDALRVLKVDCDDSPETASRYGVMSMPTVIVFHDGEPVEKLVGLRPKSAYENVLDKYAVKA</sequence>
<dbReference type="EMBL" id="CP033433">
    <property type="protein sequence ID" value="AYQ73415.1"/>
    <property type="molecule type" value="Genomic_DNA"/>
</dbReference>
<dbReference type="PIRSF" id="PIRSF000077">
    <property type="entry name" value="Thioredoxin"/>
    <property type="match status" value="1"/>
</dbReference>
<dbReference type="AlphaFoldDB" id="A0A3G3JYU7"/>
<name>A0A3G3JYU7_9BACL</name>
<feature type="domain" description="Thioredoxin" evidence="11">
    <location>
        <begin position="1"/>
        <end position="106"/>
    </location>
</feature>
<gene>
    <name evidence="12" type="primary">trxA</name>
    <name evidence="12" type="ORF">EAV92_13030</name>
</gene>
<proteinExistence type="inferred from homology"/>
<protein>
    <recommendedName>
        <fullName evidence="2 7">Thioredoxin</fullName>
    </recommendedName>
</protein>
<dbReference type="FunFam" id="3.40.30.10:FF:000001">
    <property type="entry name" value="Thioredoxin"/>
    <property type="match status" value="1"/>
</dbReference>
<dbReference type="NCBIfam" id="TIGR01068">
    <property type="entry name" value="thioredoxin"/>
    <property type="match status" value="1"/>
</dbReference>
<dbReference type="PANTHER" id="PTHR45663">
    <property type="entry name" value="GEO12009P1"/>
    <property type="match status" value="1"/>
</dbReference>
<keyword evidence="5 10" id="KW-1015">Disulfide bond</keyword>
<dbReference type="GO" id="GO:0005829">
    <property type="term" value="C:cytosol"/>
    <property type="evidence" value="ECO:0007669"/>
    <property type="project" value="TreeGrafter"/>
</dbReference>
<dbReference type="GO" id="GO:0045454">
    <property type="term" value="P:cell redox homeostasis"/>
    <property type="evidence" value="ECO:0007669"/>
    <property type="project" value="TreeGrafter"/>
</dbReference>
<dbReference type="PROSITE" id="PS51352">
    <property type="entry name" value="THIOREDOXIN_2"/>
    <property type="match status" value="1"/>
</dbReference>
<evidence type="ECO:0000259" key="11">
    <source>
        <dbReference type="PROSITE" id="PS51352"/>
    </source>
</evidence>
<evidence type="ECO:0000256" key="3">
    <source>
        <dbReference type="ARBA" id="ARBA00022448"/>
    </source>
</evidence>
<dbReference type="InterPro" id="IPR005746">
    <property type="entry name" value="Thioredoxin"/>
</dbReference>
<evidence type="ECO:0000256" key="10">
    <source>
        <dbReference type="PIRSR" id="PIRSR000077-4"/>
    </source>
</evidence>
<keyword evidence="13" id="KW-1185">Reference proteome</keyword>
<evidence type="ECO:0000313" key="12">
    <source>
        <dbReference type="EMBL" id="AYQ73415.1"/>
    </source>
</evidence>
<feature type="active site" description="Nucleophile" evidence="9">
    <location>
        <position position="33"/>
    </location>
</feature>
<dbReference type="InterPro" id="IPR013766">
    <property type="entry name" value="Thioredoxin_domain"/>
</dbReference>
<keyword evidence="4" id="KW-0249">Electron transport</keyword>
<comment type="similarity">
    <text evidence="1 8">Belongs to the thioredoxin family.</text>
</comment>
<dbReference type="CDD" id="cd02947">
    <property type="entry name" value="TRX_family"/>
    <property type="match status" value="1"/>
</dbReference>
<dbReference type="GO" id="GO:0015035">
    <property type="term" value="F:protein-disulfide reductase activity"/>
    <property type="evidence" value="ECO:0007669"/>
    <property type="project" value="UniProtKB-UniRule"/>
</dbReference>
<keyword evidence="3" id="KW-0813">Transport</keyword>
<dbReference type="KEGG" id="coh:EAV92_13030"/>
<accession>A0A3G3JYU7</accession>
<evidence type="ECO:0000256" key="9">
    <source>
        <dbReference type="PIRSR" id="PIRSR000077-1"/>
    </source>
</evidence>
<reference evidence="12 13" key="1">
    <citation type="submission" date="2018-10" db="EMBL/GenBank/DDBJ databases">
        <title>Genome Sequence of Cohnella sp.</title>
        <authorList>
            <person name="Srinivasan S."/>
            <person name="Kim M.K."/>
        </authorList>
    </citation>
    <scope>NUCLEOTIDE SEQUENCE [LARGE SCALE GENOMIC DNA]</scope>
    <source>
        <strain evidence="12 13">18JY8-7</strain>
    </source>
</reference>
<keyword evidence="6 10" id="KW-0676">Redox-active center</keyword>
<evidence type="ECO:0000256" key="1">
    <source>
        <dbReference type="ARBA" id="ARBA00008987"/>
    </source>
</evidence>